<gene>
    <name evidence="3" type="ORF">VNI00_005752</name>
</gene>
<keyword evidence="4" id="KW-1185">Reference proteome</keyword>
<dbReference type="Proteomes" id="UP001383192">
    <property type="component" value="Unassembled WGS sequence"/>
</dbReference>
<evidence type="ECO:0000313" key="3">
    <source>
        <dbReference type="EMBL" id="KAK7049721.1"/>
    </source>
</evidence>
<evidence type="ECO:0000256" key="1">
    <source>
        <dbReference type="SAM" id="MobiDB-lite"/>
    </source>
</evidence>
<feature type="compositionally biased region" description="Polar residues" evidence="1">
    <location>
        <begin position="1139"/>
        <end position="1150"/>
    </location>
</feature>
<accession>A0AAW0DBB1</accession>
<name>A0AAW0DBB1_9AGAR</name>
<protein>
    <recommendedName>
        <fullName evidence="2">Virilizer N-terminal domain-containing protein</fullName>
    </recommendedName>
</protein>
<sequence>MKLIHYSTLSPQGPSGLAAIRFAAPIRVSRIRIFPNGSKPFTNCPDVTARTEPESFYLDVFFNAQALKPAESKEKQRAPNALVPTSIAYAGGQAEFTVDLGTEYATRLMIVKGKFDAISFAIYGEIVTEVQSSANSGLGIPPTTSIPSVQPIPLSRSLDVANAVDPTHLAKSLLALIPDSPTVSLASRLVLCLKPESDDWDDPEFPHIYVNLEHEINSDNFSLEDAVDCLERPIAEDTAKETMVKFWEAVANVVEPESSLVAKLFKLSASQHPSFALGLCVQIDPVSVFAQQTLGCDTLSDLLDAAANADIAHHFHNDTFLEVLQNIQNDSTQDKKTQVTAQRLASRLHAWGIFQDALTNTQADFAEAIAMLKDIGSEEQSVGIWLASMILHDDLVTKLSENPVFSNLQSYPRLFMRNASSSISHDDFIAFVRAYIGVVSVFAVWAWADSLGNDPCRERVLGVLRLWQGVDGYHELVNYFLLLRQFTVRLKWITSDNDVPRKSGFFGEQILADLVADPQAVLRHEVTQAILALEEPLSFIPVSELLSLRKLAYVSEDGLPAAVEEVFYSSHRPLSPRRLRTLRVSLAIINKELAEDDRGEWRILEIVRDEHSVPFIPRLTELLRDVTGDLNEHFVVTRCPPDSVDPSIVDLLLRAADELLNLIARLSRQFSLSTHLLRSLTLSAADVFACTDAADTVFYQTSAACISAQAARQTCLDVMRQLSKPGYTVEPEERLGGEVILRALFNHSVDGAGRDPVYHLQQIFSLIDHVLPDHSSDEKEREHWVISVLPTIQMEVLQFFRLLDLEHKVPFMHRLIGLDEEGLVGLAEWLFIEELKDLLSSLKAVAQHFENTALNLVVKHQIHLQLQFIEQLLRPKSKTLLAWSIDTIAIVEEASLTLTACLMETLHARIVSPHLERLIPSLFSHSTRFDFSLKSAVFLITLRAAQRDIDLVPWLDLITLLESLPVVPLENGIDIVRQEIGGAFSALSRPGIPLTPDSSKAILVILNWLSEQQNKKYLCLCGIKAEEVAALYEKLSARLSSEEIKQFSALRPKFSVDEDETLPNPDIILPDSLELSMQNLEGLLMFQMDGIETPSTPPKNNVPDVLGIVFSPPTAVLRSPAATGLTKTYQNNDFRDLRQTPSARQNTSRLPSRHVDVGINGQLT</sequence>
<feature type="region of interest" description="Disordered" evidence="1">
    <location>
        <begin position="1121"/>
        <end position="1164"/>
    </location>
</feature>
<dbReference type="Pfam" id="PF15912">
    <property type="entry name" value="VIR_N"/>
    <property type="match status" value="1"/>
</dbReference>
<reference evidence="3 4" key="1">
    <citation type="submission" date="2024-01" db="EMBL/GenBank/DDBJ databases">
        <title>A draft genome for a cacao thread blight-causing isolate of Paramarasmius palmivorus.</title>
        <authorList>
            <person name="Baruah I.K."/>
            <person name="Bukari Y."/>
            <person name="Amoako-Attah I."/>
            <person name="Meinhardt L.W."/>
            <person name="Bailey B.A."/>
            <person name="Cohen S.P."/>
        </authorList>
    </citation>
    <scope>NUCLEOTIDE SEQUENCE [LARGE SCALE GENOMIC DNA]</scope>
    <source>
        <strain evidence="3 4">GH-12</strain>
    </source>
</reference>
<comment type="caution">
    <text evidence="3">The sequence shown here is derived from an EMBL/GenBank/DDBJ whole genome shotgun (WGS) entry which is preliminary data.</text>
</comment>
<dbReference type="AlphaFoldDB" id="A0AAW0DBB1"/>
<feature type="domain" description="Virilizer N-terminal" evidence="2">
    <location>
        <begin position="16"/>
        <end position="191"/>
    </location>
</feature>
<proteinExistence type="predicted"/>
<dbReference type="EMBL" id="JAYKXP010000016">
    <property type="protein sequence ID" value="KAK7049721.1"/>
    <property type="molecule type" value="Genomic_DNA"/>
</dbReference>
<evidence type="ECO:0000259" key="2">
    <source>
        <dbReference type="Pfam" id="PF15912"/>
    </source>
</evidence>
<evidence type="ECO:0000313" key="4">
    <source>
        <dbReference type="Proteomes" id="UP001383192"/>
    </source>
</evidence>
<dbReference type="InterPro" id="IPR031801">
    <property type="entry name" value="VIR_N"/>
</dbReference>
<organism evidence="3 4">
    <name type="scientific">Paramarasmius palmivorus</name>
    <dbReference type="NCBI Taxonomy" id="297713"/>
    <lineage>
        <taxon>Eukaryota</taxon>
        <taxon>Fungi</taxon>
        <taxon>Dikarya</taxon>
        <taxon>Basidiomycota</taxon>
        <taxon>Agaricomycotina</taxon>
        <taxon>Agaricomycetes</taxon>
        <taxon>Agaricomycetidae</taxon>
        <taxon>Agaricales</taxon>
        <taxon>Marasmiineae</taxon>
        <taxon>Marasmiaceae</taxon>
        <taxon>Paramarasmius</taxon>
    </lineage>
</organism>